<keyword evidence="2" id="KW-1185">Reference proteome</keyword>
<evidence type="ECO:0000313" key="2">
    <source>
        <dbReference type="Proteomes" id="UP001320706"/>
    </source>
</evidence>
<proteinExistence type="predicted"/>
<evidence type="ECO:0000313" key="1">
    <source>
        <dbReference type="EMBL" id="KAK8213213.1"/>
    </source>
</evidence>
<reference evidence="1" key="1">
    <citation type="submission" date="2024-02" db="EMBL/GenBank/DDBJ databases">
        <title>Metagenome Assembled Genome of Zalaria obscura JY119.</title>
        <authorList>
            <person name="Vighnesh L."/>
            <person name="Jagadeeshwari U."/>
            <person name="Venkata Ramana C."/>
            <person name="Sasikala C."/>
        </authorList>
    </citation>
    <scope>NUCLEOTIDE SEQUENCE</scope>
    <source>
        <strain evidence="1">JY119</strain>
    </source>
</reference>
<accession>A0ACC3SG31</accession>
<dbReference type="Proteomes" id="UP001320706">
    <property type="component" value="Unassembled WGS sequence"/>
</dbReference>
<sequence length="386" mass="43382">MTDEQSRAKFADDIYNSFIKIGHVMKRRQTVREASLEYDWMDLTDRGQLKKLGILPEEMDDEWLEQRKATPKAGRKAPTAAYLTTTEPSVPADALDYDVKGSQPVRYEDTEQYQLNVHESTPSLAASQDEYDGESPAPADHELLSSYKAAPDSGIPGVGFSSSTTVLGKVPVRNTARRTKPRRSAEPSLPKQTYSWRHYQPEKEHQKARFPLMVDGGPGEVPDLKHKRPGLDLRESFKGQLTAVAETRGQSDRVKSTSTYEEAGPVIAGSSSHAHTPERKRYVPPQTPKRAMTNRNAGHIIEQLMEICTPKREKGRHALLSQQLDDPDTGSDDQKKHARPIDVAPYYVPPQMAAKKSEQLLRKEVDTGGTFKSEERPVYKKPKIHR</sequence>
<dbReference type="EMBL" id="JAMKPW020000011">
    <property type="protein sequence ID" value="KAK8213213.1"/>
    <property type="molecule type" value="Genomic_DNA"/>
</dbReference>
<protein>
    <submittedName>
        <fullName evidence="1">Uncharacterized protein</fullName>
    </submittedName>
</protein>
<organism evidence="1 2">
    <name type="scientific">Zalaria obscura</name>
    <dbReference type="NCBI Taxonomy" id="2024903"/>
    <lineage>
        <taxon>Eukaryota</taxon>
        <taxon>Fungi</taxon>
        <taxon>Dikarya</taxon>
        <taxon>Ascomycota</taxon>
        <taxon>Pezizomycotina</taxon>
        <taxon>Dothideomycetes</taxon>
        <taxon>Dothideomycetidae</taxon>
        <taxon>Dothideales</taxon>
        <taxon>Zalariaceae</taxon>
        <taxon>Zalaria</taxon>
    </lineage>
</organism>
<name>A0ACC3SG31_9PEZI</name>
<comment type="caution">
    <text evidence="1">The sequence shown here is derived from an EMBL/GenBank/DDBJ whole genome shotgun (WGS) entry which is preliminary data.</text>
</comment>
<gene>
    <name evidence="1" type="ORF">M8818_002511</name>
</gene>